<evidence type="ECO:0000313" key="2">
    <source>
        <dbReference type="Proteomes" id="UP000008633"/>
    </source>
</evidence>
<dbReference type="HOGENOM" id="CLU_2181101_0_0_7"/>
<sequence>MKKLRLYLHELLDDPVVTYPAWYLLSPKLYRDENLRETLRKIHLMEFDACVHPAEPSEIFSALRQRNYPIYLEKYAVGYFGGRVMYLESGGWKSMPLSEEAFEMSNWLL</sequence>
<protein>
    <submittedName>
        <fullName evidence="1">Uncharacterized protein</fullName>
    </submittedName>
</protein>
<dbReference type="OrthoDB" id="5372940at2"/>
<dbReference type="Proteomes" id="UP000008633">
    <property type="component" value="Chromosome"/>
</dbReference>
<dbReference type="RefSeq" id="WP_013554870.1">
    <property type="nucleotide sequence ID" value="NC_014935.1"/>
</dbReference>
<dbReference type="AlphaFoldDB" id="E6X2I0"/>
<dbReference type="eggNOG" id="ENOG503019A">
    <property type="taxonomic scope" value="Bacteria"/>
</dbReference>
<gene>
    <name evidence="1" type="ordered locus">Nitsa_1942</name>
</gene>
<name>E6X2I0_NITSE</name>
<proteinExistence type="predicted"/>
<evidence type="ECO:0000313" key="1">
    <source>
        <dbReference type="EMBL" id="ADV47185.1"/>
    </source>
</evidence>
<dbReference type="KEGG" id="nsa:Nitsa_1942"/>
<dbReference type="STRING" id="749222.Nitsa_1942"/>
<reference evidence="1 2" key="1">
    <citation type="journal article" date="2011" name="Stand. Genomic Sci.">
        <title>Complete genome sequence of Nitratifractor salsuginis type strain (E9I37-1).</title>
        <authorList>
            <person name="Anderson I."/>
            <person name="Sikorski J."/>
            <person name="Zeytun A."/>
            <person name="Nolan M."/>
            <person name="Lapidus A."/>
            <person name="Lucas S."/>
            <person name="Hammon N."/>
            <person name="Deshpande S."/>
            <person name="Cheng J.F."/>
            <person name="Tapia R."/>
            <person name="Han C."/>
            <person name="Goodwin L."/>
            <person name="Pitluck S."/>
            <person name="Liolios K."/>
            <person name="Pagani I."/>
            <person name="Ivanova N."/>
            <person name="Huntemann M."/>
            <person name="Mavromatis K."/>
            <person name="Ovchinikova G."/>
            <person name="Pati A."/>
            <person name="Chen A."/>
            <person name="Palaniappan K."/>
            <person name="Land M."/>
            <person name="Hauser L."/>
            <person name="Brambilla E.M."/>
            <person name="Ngatchou-Djao O.D."/>
            <person name="Rohde M."/>
            <person name="Tindall B.J."/>
            <person name="Goker M."/>
            <person name="Detter J.C."/>
            <person name="Woyke T."/>
            <person name="Bristow J."/>
            <person name="Eisen J.A."/>
            <person name="Markowitz V."/>
            <person name="Hugenholtz P."/>
            <person name="Klenk H.P."/>
            <person name="Kyrpides N.C."/>
        </authorList>
    </citation>
    <scope>NUCLEOTIDE SEQUENCE [LARGE SCALE GENOMIC DNA]</scope>
    <source>
        <strain evidence="2">DSM 16511 / JCM 12458 / E9I37-1</strain>
    </source>
</reference>
<organism evidence="1 2">
    <name type="scientific">Nitratifractor salsuginis (strain DSM 16511 / JCM 12458 / E9I37-1)</name>
    <dbReference type="NCBI Taxonomy" id="749222"/>
    <lineage>
        <taxon>Bacteria</taxon>
        <taxon>Pseudomonadati</taxon>
        <taxon>Campylobacterota</taxon>
        <taxon>Epsilonproteobacteria</taxon>
        <taxon>Campylobacterales</taxon>
        <taxon>Sulfurovaceae</taxon>
        <taxon>Nitratifractor</taxon>
    </lineage>
</organism>
<reference evidence="2" key="2">
    <citation type="submission" date="2011-01" db="EMBL/GenBank/DDBJ databases">
        <title>The complete genome of Nitratifractor salsuginis DSM 16511.</title>
        <authorList>
            <consortium name="US DOE Joint Genome Institute (JGI-PGF)"/>
            <person name="Lucas S."/>
            <person name="Copeland A."/>
            <person name="Lapidus A."/>
            <person name="Bruce D."/>
            <person name="Goodwin L."/>
            <person name="Pitluck S."/>
            <person name="Kyrpides N."/>
            <person name="Mavromatis K."/>
            <person name="Ivanova N."/>
            <person name="Mikhailova N."/>
            <person name="Zeytun A."/>
            <person name="Detter J.C."/>
            <person name="Tapia R."/>
            <person name="Han C."/>
            <person name="Land M."/>
            <person name="Hauser L."/>
            <person name="Markowitz V."/>
            <person name="Cheng J.-F."/>
            <person name="Hugenholtz P."/>
            <person name="Woyke T."/>
            <person name="Wu D."/>
            <person name="Tindall B."/>
            <person name="Schuetze A."/>
            <person name="Brambilla E."/>
            <person name="Klenk H.-P."/>
            <person name="Eisen J.A."/>
        </authorList>
    </citation>
    <scope>NUCLEOTIDE SEQUENCE [LARGE SCALE GENOMIC DNA]</scope>
    <source>
        <strain evidence="2">DSM 16511 / JCM 12458 / E9I37-1</strain>
    </source>
</reference>
<keyword evidence="2" id="KW-1185">Reference proteome</keyword>
<dbReference type="EMBL" id="CP002452">
    <property type="protein sequence ID" value="ADV47185.1"/>
    <property type="molecule type" value="Genomic_DNA"/>
</dbReference>
<accession>E6X2I0</accession>